<gene>
    <name evidence="4" type="ORF">PUR29_37005</name>
</gene>
<dbReference type="NCBIfam" id="TIGR01554">
    <property type="entry name" value="major_cap_HK97"/>
    <property type="match status" value="1"/>
</dbReference>
<feature type="domain" description="Phage capsid-like C-terminal" evidence="3">
    <location>
        <begin position="114"/>
        <end position="386"/>
    </location>
</feature>
<reference evidence="4 5" key="1">
    <citation type="journal article" date="2023" name="PLoS ONE">
        <title>Complete genome assembly of Hawai'i environmental nontuberculous mycobacteria reveals unexpected co-isolation with methylobacteria.</title>
        <authorList>
            <person name="Hendrix J."/>
            <person name="Epperson L.E."/>
            <person name="Tong E.I."/>
            <person name="Chan Y.L."/>
            <person name="Hasan N.A."/>
            <person name="Dawrs S.N."/>
            <person name="Norton G.J."/>
            <person name="Virdi R."/>
            <person name="Crooks J.L."/>
            <person name="Chan E.D."/>
            <person name="Honda J.R."/>
            <person name="Strong M."/>
        </authorList>
    </citation>
    <scope>NUCLEOTIDE SEQUENCE [LARGE SCALE GENOMIC DNA]</scope>
    <source>
        <strain evidence="4 5">NJH_HI04-1</strain>
    </source>
</reference>
<protein>
    <submittedName>
        <fullName evidence="4">Phage major capsid protein</fullName>
    </submittedName>
</protein>
<keyword evidence="2" id="KW-0175">Coiled coil</keyword>
<comment type="subcellular location">
    <subcellularLocation>
        <location evidence="1">Virion</location>
    </subcellularLocation>
</comment>
<comment type="caution">
    <text evidence="4">The sequence shown here is derived from an EMBL/GenBank/DDBJ whole genome shotgun (WGS) entry which is preliminary data.</text>
</comment>
<name>A0ABV0A7C4_9HYPH</name>
<dbReference type="InterPro" id="IPR024455">
    <property type="entry name" value="Phage_capsid"/>
</dbReference>
<dbReference type="EMBL" id="JAQYXP010000013">
    <property type="protein sequence ID" value="MEN3239040.1"/>
    <property type="molecule type" value="Genomic_DNA"/>
</dbReference>
<evidence type="ECO:0000259" key="3">
    <source>
        <dbReference type="Pfam" id="PF05065"/>
    </source>
</evidence>
<accession>A0ABV0A7C4</accession>
<feature type="coiled-coil region" evidence="2">
    <location>
        <begin position="28"/>
        <end position="65"/>
    </location>
</feature>
<evidence type="ECO:0000256" key="2">
    <source>
        <dbReference type="SAM" id="Coils"/>
    </source>
</evidence>
<dbReference type="Proteomes" id="UP001407347">
    <property type="component" value="Unassembled WGS sequence"/>
</dbReference>
<dbReference type="Gene3D" id="3.30.2400.10">
    <property type="entry name" value="Major capsid protein gp5"/>
    <property type="match status" value="1"/>
</dbReference>
<dbReference type="InterPro" id="IPR054612">
    <property type="entry name" value="Phage_capsid-like_C"/>
</dbReference>
<keyword evidence="5" id="KW-1185">Reference proteome</keyword>
<dbReference type="RefSeq" id="WP_346013985.1">
    <property type="nucleotide sequence ID" value="NZ_JAQYXP010000013.1"/>
</dbReference>
<dbReference type="Pfam" id="PF05065">
    <property type="entry name" value="Phage_capsid"/>
    <property type="match status" value="1"/>
</dbReference>
<dbReference type="Gene3D" id="3.30.2320.10">
    <property type="entry name" value="hypothetical protein PF0899 domain"/>
    <property type="match status" value="1"/>
</dbReference>
<evidence type="ECO:0000313" key="4">
    <source>
        <dbReference type="EMBL" id="MEN3239040.1"/>
    </source>
</evidence>
<evidence type="ECO:0000313" key="5">
    <source>
        <dbReference type="Proteomes" id="UP001407347"/>
    </source>
</evidence>
<organism evidence="4 5">
    <name type="scientific">Methylobacterium ajmalii</name>
    <dbReference type="NCBI Taxonomy" id="2738439"/>
    <lineage>
        <taxon>Bacteria</taxon>
        <taxon>Pseudomonadati</taxon>
        <taxon>Pseudomonadota</taxon>
        <taxon>Alphaproteobacteria</taxon>
        <taxon>Hyphomicrobiales</taxon>
        <taxon>Methylobacteriaceae</taxon>
        <taxon>Methylobacterium</taxon>
    </lineage>
</organism>
<evidence type="ECO:0000256" key="1">
    <source>
        <dbReference type="ARBA" id="ARBA00004328"/>
    </source>
</evidence>
<dbReference type="SUPFAM" id="SSF56563">
    <property type="entry name" value="Major capsid protein gp5"/>
    <property type="match status" value="1"/>
</dbReference>
<sequence length="390" mass="41711">MTFHNPNLVGESLELKRDTSADPIDAAAAALVEIKAELADRLKGLETKADAADKLAERLAKLEAKANRPGALVQKADETDAELETKAFSSFLRTGRVDAADLETKALTLDSASGSVLAPKTVADGVIQKLIEFSPIRSIAQTMTMSGPLVEWMRLKEEVEPGTVTEIGPRPEDEPSFDSIDVKPFESAVIVPVSKTLLEDSAIDLVSFLSGHLAKKFGQREAKQFVLGRGNGMNEAEGVLVSSAVDTLDAAAVSLKADDLIDLFHAIPTPFSGRGHWLMNRQTMGAIRKLKNAQGDYLWQAALAAGQPPSILGRPVLEAPDMPNPTAGSTPIIFGDFATGYLIADRVGLEIKTDELTGWNNGIVKVLARRRVGGRVIEGDALVKLKLKAA</sequence>
<proteinExistence type="predicted"/>